<dbReference type="AlphaFoldDB" id="A0A0E0EI49"/>
<evidence type="ECO:0000313" key="2">
    <source>
        <dbReference type="EnsemblPlants" id="OMERI08G03520.1"/>
    </source>
</evidence>
<dbReference type="Proteomes" id="UP000008021">
    <property type="component" value="Chromosome 8"/>
</dbReference>
<dbReference type="HOGENOM" id="CLU_1629690_0_0_1"/>
<organism evidence="2">
    <name type="scientific">Oryza meridionalis</name>
    <dbReference type="NCBI Taxonomy" id="40149"/>
    <lineage>
        <taxon>Eukaryota</taxon>
        <taxon>Viridiplantae</taxon>
        <taxon>Streptophyta</taxon>
        <taxon>Embryophyta</taxon>
        <taxon>Tracheophyta</taxon>
        <taxon>Spermatophyta</taxon>
        <taxon>Magnoliopsida</taxon>
        <taxon>Liliopsida</taxon>
        <taxon>Poales</taxon>
        <taxon>Poaceae</taxon>
        <taxon>BOP clade</taxon>
        <taxon>Oryzoideae</taxon>
        <taxon>Oryzeae</taxon>
        <taxon>Oryzinae</taxon>
        <taxon>Oryza</taxon>
    </lineage>
</organism>
<reference evidence="2" key="2">
    <citation type="submission" date="2018-05" db="EMBL/GenBank/DDBJ databases">
        <title>OmerRS3 (Oryza meridionalis Reference Sequence Version 3).</title>
        <authorList>
            <person name="Zhang J."/>
            <person name="Kudrna D."/>
            <person name="Lee S."/>
            <person name="Talag J."/>
            <person name="Welchert J."/>
            <person name="Wing R.A."/>
        </authorList>
    </citation>
    <scope>NUCLEOTIDE SEQUENCE [LARGE SCALE GENOMIC DNA]</scope>
    <source>
        <strain evidence="2">cv. OR44</strain>
    </source>
</reference>
<name>A0A0E0EI49_9ORYZ</name>
<reference evidence="2" key="1">
    <citation type="submission" date="2015-04" db="UniProtKB">
        <authorList>
            <consortium name="EnsemblPlants"/>
        </authorList>
    </citation>
    <scope>IDENTIFICATION</scope>
</reference>
<feature type="region of interest" description="Disordered" evidence="1">
    <location>
        <begin position="72"/>
        <end position="108"/>
    </location>
</feature>
<dbReference type="Gramene" id="OMERI08G03520.1">
    <property type="protein sequence ID" value="OMERI08G03520.1"/>
    <property type="gene ID" value="OMERI08G03520"/>
</dbReference>
<keyword evidence="3" id="KW-1185">Reference proteome</keyword>
<dbReference type="EnsemblPlants" id="OMERI08G03520.1">
    <property type="protein sequence ID" value="OMERI08G03520.1"/>
    <property type="gene ID" value="OMERI08G03520"/>
</dbReference>
<evidence type="ECO:0000313" key="3">
    <source>
        <dbReference type="Proteomes" id="UP000008021"/>
    </source>
</evidence>
<proteinExistence type="predicted"/>
<feature type="region of interest" description="Disordered" evidence="1">
    <location>
        <begin position="1"/>
        <end position="54"/>
    </location>
</feature>
<protein>
    <submittedName>
        <fullName evidence="2">Uncharacterized protein</fullName>
    </submittedName>
</protein>
<sequence length="163" mass="16989">MRRAGDEGATTASSLSQLDAKLDGAARSSLALGGEDGGESQRRKSPRPPRRFSLLPIRRHIDAEACGGLGVPPLSAGDEETTQGTAGFSIAPRARWWRSPSSPPTPRHRRVMETPLGHYGAQAAAAAEVDEDVVAFLVIEVSLGGDDAVGDGGLDVECGACRD</sequence>
<evidence type="ECO:0000256" key="1">
    <source>
        <dbReference type="SAM" id="MobiDB-lite"/>
    </source>
</evidence>
<feature type="compositionally biased region" description="Low complexity" evidence="1">
    <location>
        <begin position="91"/>
        <end position="100"/>
    </location>
</feature>
<accession>A0A0E0EI49</accession>